<dbReference type="EMBL" id="BART01006373">
    <property type="protein sequence ID" value="GAG62335.1"/>
    <property type="molecule type" value="Genomic_DNA"/>
</dbReference>
<name>X0Z069_9ZZZZ</name>
<evidence type="ECO:0000313" key="1">
    <source>
        <dbReference type="EMBL" id="GAG62335.1"/>
    </source>
</evidence>
<proteinExistence type="predicted"/>
<reference evidence="1" key="1">
    <citation type="journal article" date="2014" name="Front. Microbiol.">
        <title>High frequency of phylogenetically diverse reductive dehalogenase-homologous genes in deep subseafloor sedimentary metagenomes.</title>
        <authorList>
            <person name="Kawai M."/>
            <person name="Futagami T."/>
            <person name="Toyoda A."/>
            <person name="Takaki Y."/>
            <person name="Nishi S."/>
            <person name="Hori S."/>
            <person name="Arai W."/>
            <person name="Tsubouchi T."/>
            <person name="Morono Y."/>
            <person name="Uchiyama I."/>
            <person name="Ito T."/>
            <person name="Fujiyama A."/>
            <person name="Inagaki F."/>
            <person name="Takami H."/>
        </authorList>
    </citation>
    <scope>NUCLEOTIDE SEQUENCE</scope>
    <source>
        <strain evidence="1">Expedition CK06-06</strain>
    </source>
</reference>
<organism evidence="1">
    <name type="scientific">marine sediment metagenome</name>
    <dbReference type="NCBI Taxonomy" id="412755"/>
    <lineage>
        <taxon>unclassified sequences</taxon>
        <taxon>metagenomes</taxon>
        <taxon>ecological metagenomes</taxon>
    </lineage>
</organism>
<accession>X0Z069</accession>
<comment type="caution">
    <text evidence="1">The sequence shown here is derived from an EMBL/GenBank/DDBJ whole genome shotgun (WGS) entry which is preliminary data.</text>
</comment>
<gene>
    <name evidence="1" type="ORF">S01H4_14526</name>
</gene>
<sequence>MVFRYKSNQCFDYITTFRGKGGDRIITDHAEIVNFLVNLLLNYPNSDIARFQLKSHLISDTNPDLRWGPFGWYEDKSI</sequence>
<protein>
    <submittedName>
        <fullName evidence="1">Uncharacterized protein</fullName>
    </submittedName>
</protein>
<dbReference type="AlphaFoldDB" id="X0Z069"/>